<accession>A0A453PT47</accession>
<dbReference type="PANTHER" id="PTHR46044:SF6">
    <property type="entry name" value="OS02G0635000 PROTEIN"/>
    <property type="match status" value="1"/>
</dbReference>
<dbReference type="Gramene" id="AET6Gv20840100.4">
    <property type="protein sequence ID" value="AET6Gv20840100.4"/>
    <property type="gene ID" value="AET6Gv20840100"/>
</dbReference>
<reference evidence="1" key="5">
    <citation type="journal article" date="2021" name="G3 (Bethesda)">
        <title>Aegilops tauschii genome assembly Aet v5.0 features greater sequence contiguity and improved annotation.</title>
        <authorList>
            <person name="Wang L."/>
            <person name="Zhu T."/>
            <person name="Rodriguez J.C."/>
            <person name="Deal K.R."/>
            <person name="Dubcovsky J."/>
            <person name="McGuire P.E."/>
            <person name="Lux T."/>
            <person name="Spannagl M."/>
            <person name="Mayer K.F.X."/>
            <person name="Baldrich P."/>
            <person name="Meyers B.C."/>
            <person name="Huo N."/>
            <person name="Gu Y.Q."/>
            <person name="Zhou H."/>
            <person name="Devos K.M."/>
            <person name="Bennetzen J.L."/>
            <person name="Unver T."/>
            <person name="Budak H."/>
            <person name="Gulick P.J."/>
            <person name="Galiba G."/>
            <person name="Kalapos B."/>
            <person name="Nelson D.R."/>
            <person name="Li P."/>
            <person name="You F.M."/>
            <person name="Luo M.C."/>
            <person name="Dvorak J."/>
        </authorList>
    </citation>
    <scope>NUCLEOTIDE SEQUENCE [LARGE SCALE GENOMIC DNA]</scope>
    <source>
        <strain evidence="1">cv. AL8/78</strain>
    </source>
</reference>
<dbReference type="EnsemblPlants" id="AET6Gv20840100.4">
    <property type="protein sequence ID" value="AET6Gv20840100.4"/>
    <property type="gene ID" value="AET6Gv20840100"/>
</dbReference>
<dbReference type="SUPFAM" id="SSF56317">
    <property type="entry name" value="Carbon-nitrogen hydrolase"/>
    <property type="match status" value="1"/>
</dbReference>
<dbReference type="RefSeq" id="XP_073358533.1">
    <property type="nucleotide sequence ID" value="XM_073502432.1"/>
</dbReference>
<dbReference type="Gene3D" id="3.60.110.10">
    <property type="entry name" value="Carbon-nitrogen hydrolase"/>
    <property type="match status" value="1"/>
</dbReference>
<keyword evidence="2" id="KW-1185">Reference proteome</keyword>
<reference evidence="2" key="1">
    <citation type="journal article" date="2014" name="Science">
        <title>Ancient hybridizations among the ancestral genomes of bread wheat.</title>
        <authorList>
            <consortium name="International Wheat Genome Sequencing Consortium,"/>
            <person name="Marcussen T."/>
            <person name="Sandve S.R."/>
            <person name="Heier L."/>
            <person name="Spannagl M."/>
            <person name="Pfeifer M."/>
            <person name="Jakobsen K.S."/>
            <person name="Wulff B.B."/>
            <person name="Steuernagel B."/>
            <person name="Mayer K.F."/>
            <person name="Olsen O.A."/>
        </authorList>
    </citation>
    <scope>NUCLEOTIDE SEQUENCE [LARGE SCALE GENOMIC DNA]</scope>
    <source>
        <strain evidence="2">cv. AL8/78</strain>
    </source>
</reference>
<protein>
    <recommendedName>
        <fullName evidence="3">CN hydrolase domain-containing protein</fullName>
    </recommendedName>
</protein>
<reference evidence="1" key="3">
    <citation type="journal article" date="2017" name="Nature">
        <title>Genome sequence of the progenitor of the wheat D genome Aegilops tauschii.</title>
        <authorList>
            <person name="Luo M.C."/>
            <person name="Gu Y.Q."/>
            <person name="Puiu D."/>
            <person name="Wang H."/>
            <person name="Twardziok S.O."/>
            <person name="Deal K.R."/>
            <person name="Huo N."/>
            <person name="Zhu T."/>
            <person name="Wang L."/>
            <person name="Wang Y."/>
            <person name="McGuire P.E."/>
            <person name="Liu S."/>
            <person name="Long H."/>
            <person name="Ramasamy R.K."/>
            <person name="Rodriguez J.C."/>
            <person name="Van S.L."/>
            <person name="Yuan L."/>
            <person name="Wang Z."/>
            <person name="Xia Z."/>
            <person name="Xiao L."/>
            <person name="Anderson O.D."/>
            <person name="Ouyang S."/>
            <person name="Liang Y."/>
            <person name="Zimin A.V."/>
            <person name="Pertea G."/>
            <person name="Qi P."/>
            <person name="Bennetzen J.L."/>
            <person name="Dai X."/>
            <person name="Dawson M.W."/>
            <person name="Muller H.G."/>
            <person name="Kugler K."/>
            <person name="Rivarola-Duarte L."/>
            <person name="Spannagl M."/>
            <person name="Mayer K.F.X."/>
            <person name="Lu F.H."/>
            <person name="Bevan M.W."/>
            <person name="Leroy P."/>
            <person name="Li P."/>
            <person name="You F.M."/>
            <person name="Sun Q."/>
            <person name="Liu Z."/>
            <person name="Lyons E."/>
            <person name="Wicker T."/>
            <person name="Salzberg S.L."/>
            <person name="Devos K.M."/>
            <person name="Dvorak J."/>
        </authorList>
    </citation>
    <scope>NUCLEOTIDE SEQUENCE [LARGE SCALE GENOMIC DNA]</scope>
    <source>
        <strain evidence="1">cv. AL8/78</strain>
    </source>
</reference>
<dbReference type="RefSeq" id="XP_073358532.1">
    <property type="nucleotide sequence ID" value="XM_073502431.1"/>
</dbReference>
<dbReference type="RefSeq" id="XP_045086389.2">
    <property type="nucleotide sequence ID" value="XM_045230454.2"/>
</dbReference>
<evidence type="ECO:0000313" key="2">
    <source>
        <dbReference type="Proteomes" id="UP000015105"/>
    </source>
</evidence>
<dbReference type="RefSeq" id="XP_073358535.1">
    <property type="nucleotide sequence ID" value="XM_073502434.1"/>
</dbReference>
<name>A0A453PT47_AEGTS</name>
<dbReference type="GO" id="GO:0000257">
    <property type="term" value="F:nitrilase activity"/>
    <property type="evidence" value="ECO:0007669"/>
    <property type="project" value="TreeGrafter"/>
</dbReference>
<evidence type="ECO:0008006" key="3">
    <source>
        <dbReference type="Google" id="ProtNLM"/>
    </source>
</evidence>
<sequence>MSLCPMSPSVRPVIAEMEMNAGTDQDATTVRATVVQACGMFHDTPATFEHTAVCPGGSSIISPSGAVLAGPNYEGKALLAADLDIGEIVRAKFDKIRGARLTMF</sequence>
<dbReference type="Proteomes" id="UP000015105">
    <property type="component" value="Chromosome 6D"/>
</dbReference>
<dbReference type="InterPro" id="IPR036526">
    <property type="entry name" value="C-N_Hydrolase_sf"/>
</dbReference>
<dbReference type="PANTHER" id="PTHR46044">
    <property type="entry name" value="NITRILASE"/>
    <property type="match status" value="1"/>
</dbReference>
<dbReference type="GO" id="GO:0018822">
    <property type="term" value="F:nitrile hydratase activity"/>
    <property type="evidence" value="ECO:0007669"/>
    <property type="project" value="TreeGrafter"/>
</dbReference>
<proteinExistence type="predicted"/>
<evidence type="ECO:0000313" key="1">
    <source>
        <dbReference type="EnsemblPlants" id="AET6Gv20840100.4"/>
    </source>
</evidence>
<dbReference type="GeneID" id="120967166"/>
<dbReference type="InterPro" id="IPR044149">
    <property type="entry name" value="Nitrilases_CHs"/>
</dbReference>
<reference evidence="1" key="4">
    <citation type="submission" date="2019-03" db="UniProtKB">
        <authorList>
            <consortium name="EnsemblPlants"/>
        </authorList>
    </citation>
    <scope>IDENTIFICATION</scope>
</reference>
<reference evidence="2" key="2">
    <citation type="journal article" date="2017" name="Nat. Plants">
        <title>The Aegilops tauschii genome reveals multiple impacts of transposons.</title>
        <authorList>
            <person name="Zhao G."/>
            <person name="Zou C."/>
            <person name="Li K."/>
            <person name="Wang K."/>
            <person name="Li T."/>
            <person name="Gao L."/>
            <person name="Zhang X."/>
            <person name="Wang H."/>
            <person name="Yang Z."/>
            <person name="Liu X."/>
            <person name="Jiang W."/>
            <person name="Mao L."/>
            <person name="Kong X."/>
            <person name="Jiao Y."/>
            <person name="Jia J."/>
        </authorList>
    </citation>
    <scope>NUCLEOTIDE SEQUENCE [LARGE SCALE GENOMIC DNA]</scope>
    <source>
        <strain evidence="2">cv. AL8/78</strain>
    </source>
</reference>
<dbReference type="AlphaFoldDB" id="A0A453PT47"/>
<organism evidence="1 2">
    <name type="scientific">Aegilops tauschii subsp. strangulata</name>
    <name type="common">Goatgrass</name>
    <dbReference type="NCBI Taxonomy" id="200361"/>
    <lineage>
        <taxon>Eukaryota</taxon>
        <taxon>Viridiplantae</taxon>
        <taxon>Streptophyta</taxon>
        <taxon>Embryophyta</taxon>
        <taxon>Tracheophyta</taxon>
        <taxon>Spermatophyta</taxon>
        <taxon>Magnoliopsida</taxon>
        <taxon>Liliopsida</taxon>
        <taxon>Poales</taxon>
        <taxon>Poaceae</taxon>
        <taxon>BOP clade</taxon>
        <taxon>Pooideae</taxon>
        <taxon>Triticodae</taxon>
        <taxon>Triticeae</taxon>
        <taxon>Triticinae</taxon>
        <taxon>Aegilops</taxon>
    </lineage>
</organism>
<dbReference type="GO" id="GO:0051410">
    <property type="term" value="P:detoxification of nitrogen compound"/>
    <property type="evidence" value="ECO:0007669"/>
    <property type="project" value="TreeGrafter"/>
</dbReference>